<comment type="caution">
    <text evidence="1">The sequence shown here is derived from an EMBL/GenBank/DDBJ whole genome shotgun (WGS) entry which is preliminary data.</text>
</comment>
<name>A0A0J1K799_9GAMM</name>
<dbReference type="PATRIC" id="fig|320778.3.peg.1389"/>
<dbReference type="EMBL" id="LDOU01000006">
    <property type="protein sequence ID" value="KLV10212.1"/>
    <property type="molecule type" value="Genomic_DNA"/>
</dbReference>
<dbReference type="RefSeq" id="WP_047884375.1">
    <property type="nucleotide sequence ID" value="NZ_CP071326.1"/>
</dbReference>
<proteinExistence type="predicted"/>
<evidence type="ECO:0000313" key="2">
    <source>
        <dbReference type="Proteomes" id="UP000035909"/>
    </source>
</evidence>
<gene>
    <name evidence="1" type="ORF">ABT57_06455</name>
</gene>
<protein>
    <submittedName>
        <fullName evidence="1">Uncharacterized protein</fullName>
    </submittedName>
</protein>
<sequence length="78" mass="9125">MAKPTNVIALIDTDFLSRIDSNLETRDGAYNFYNWMIQKGIKSEQMTSECIGHLINEVFRLRSQNKELYQRIANRDAQ</sequence>
<dbReference type="Proteomes" id="UP000035909">
    <property type="component" value="Unassembled WGS sequence"/>
</dbReference>
<dbReference type="AlphaFoldDB" id="A0A0J1K799"/>
<accession>A0A0J1K799</accession>
<evidence type="ECO:0000313" key="1">
    <source>
        <dbReference type="EMBL" id="KLV10212.1"/>
    </source>
</evidence>
<reference evidence="1 2" key="1">
    <citation type="submission" date="2015-05" db="EMBL/GenBank/DDBJ databases">
        <title>Photobacterium galathea sp. nov.</title>
        <authorList>
            <person name="Machado H."/>
            <person name="Gram L."/>
        </authorList>
    </citation>
    <scope>NUCLEOTIDE SEQUENCE [LARGE SCALE GENOMIC DNA]</scope>
    <source>
        <strain evidence="1 2">DSM 22954</strain>
    </source>
</reference>
<organism evidence="1 2">
    <name type="scientific">Photobacterium ganghwense</name>
    <dbReference type="NCBI Taxonomy" id="320778"/>
    <lineage>
        <taxon>Bacteria</taxon>
        <taxon>Pseudomonadati</taxon>
        <taxon>Pseudomonadota</taxon>
        <taxon>Gammaproteobacteria</taxon>
        <taxon>Vibrionales</taxon>
        <taxon>Vibrionaceae</taxon>
        <taxon>Photobacterium</taxon>
    </lineage>
</organism>
<dbReference type="OrthoDB" id="6626205at2"/>
<keyword evidence="2" id="KW-1185">Reference proteome</keyword>